<dbReference type="InterPro" id="IPR002925">
    <property type="entry name" value="Dienelactn_hydro"/>
</dbReference>
<gene>
    <name evidence="2" type="ORF">Tco_1114028</name>
</gene>
<organism evidence="2 3">
    <name type="scientific">Tanacetum coccineum</name>
    <dbReference type="NCBI Taxonomy" id="301880"/>
    <lineage>
        <taxon>Eukaryota</taxon>
        <taxon>Viridiplantae</taxon>
        <taxon>Streptophyta</taxon>
        <taxon>Embryophyta</taxon>
        <taxon>Tracheophyta</taxon>
        <taxon>Spermatophyta</taxon>
        <taxon>Magnoliopsida</taxon>
        <taxon>eudicotyledons</taxon>
        <taxon>Gunneridae</taxon>
        <taxon>Pentapetalae</taxon>
        <taxon>asterids</taxon>
        <taxon>campanulids</taxon>
        <taxon>Asterales</taxon>
        <taxon>Asteraceae</taxon>
        <taxon>Asteroideae</taxon>
        <taxon>Anthemideae</taxon>
        <taxon>Anthemidinae</taxon>
        <taxon>Tanacetum</taxon>
    </lineage>
</organism>
<dbReference type="PANTHER" id="PTHR17630:SF52">
    <property type="entry name" value="ENDO-1,3-1,4-BETA-D-GLUCANASE-LIKE PROTEIN"/>
    <property type="match status" value="1"/>
</dbReference>
<sequence length="153" mass="17094">MARASNNMHSLEDLQNWCEHHPAGIHLHNQPQTWDVLHIKMMYFWKMNPLIADKVAAIGFYVVVPDFFYGDPYVPETPLSSWFRNHLPAKGAKYARNAVADLKSKGASAVGVAGFCWRGMTVSKLSSFSEIKAAVILHPGPLSDDYIKGKGHK</sequence>
<dbReference type="Proteomes" id="UP001151760">
    <property type="component" value="Unassembled WGS sequence"/>
</dbReference>
<evidence type="ECO:0000259" key="1">
    <source>
        <dbReference type="Pfam" id="PF01738"/>
    </source>
</evidence>
<keyword evidence="3" id="KW-1185">Reference proteome</keyword>
<evidence type="ECO:0000313" key="3">
    <source>
        <dbReference type="Proteomes" id="UP001151760"/>
    </source>
</evidence>
<dbReference type="Pfam" id="PF01738">
    <property type="entry name" value="DLH"/>
    <property type="match status" value="1"/>
</dbReference>
<dbReference type="PANTHER" id="PTHR17630">
    <property type="entry name" value="DIENELACTONE HYDROLASE"/>
    <property type="match status" value="1"/>
</dbReference>
<dbReference type="InterPro" id="IPR029058">
    <property type="entry name" value="AB_hydrolase_fold"/>
</dbReference>
<dbReference type="SUPFAM" id="SSF53474">
    <property type="entry name" value="alpha/beta-Hydrolases"/>
    <property type="match status" value="1"/>
</dbReference>
<reference evidence="2" key="2">
    <citation type="submission" date="2022-01" db="EMBL/GenBank/DDBJ databases">
        <authorList>
            <person name="Yamashiro T."/>
            <person name="Shiraishi A."/>
            <person name="Satake H."/>
            <person name="Nakayama K."/>
        </authorList>
    </citation>
    <scope>NUCLEOTIDE SEQUENCE</scope>
</reference>
<protein>
    <submittedName>
        <fullName evidence="2">Endo-1,31,4-beta-D-glucanase-like protein</fullName>
    </submittedName>
</protein>
<accession>A0ABQ5ITX6</accession>
<reference evidence="2" key="1">
    <citation type="journal article" date="2022" name="Int. J. Mol. Sci.">
        <title>Draft Genome of Tanacetum Coccineum: Genomic Comparison of Closely Related Tanacetum-Family Plants.</title>
        <authorList>
            <person name="Yamashiro T."/>
            <person name="Shiraishi A."/>
            <person name="Nakayama K."/>
            <person name="Satake H."/>
        </authorList>
    </citation>
    <scope>NUCLEOTIDE SEQUENCE</scope>
</reference>
<proteinExistence type="predicted"/>
<dbReference type="EMBL" id="BQNB010021179">
    <property type="protein sequence ID" value="GJU03690.1"/>
    <property type="molecule type" value="Genomic_DNA"/>
</dbReference>
<name>A0ABQ5ITX6_9ASTR</name>
<comment type="caution">
    <text evidence="2">The sequence shown here is derived from an EMBL/GenBank/DDBJ whole genome shotgun (WGS) entry which is preliminary data.</text>
</comment>
<feature type="domain" description="Dienelactone hydrolase" evidence="1">
    <location>
        <begin position="50"/>
        <end position="145"/>
    </location>
</feature>
<dbReference type="Gene3D" id="3.40.50.1820">
    <property type="entry name" value="alpha/beta hydrolase"/>
    <property type="match status" value="1"/>
</dbReference>
<evidence type="ECO:0000313" key="2">
    <source>
        <dbReference type="EMBL" id="GJU03690.1"/>
    </source>
</evidence>